<name>A0A7S4PSR9_9DINO</name>
<accession>A0A7S4PSR9</accession>
<evidence type="ECO:0000313" key="1">
    <source>
        <dbReference type="EMBL" id="CAE4561510.1"/>
    </source>
</evidence>
<gene>
    <name evidence="1" type="ORF">AMON00008_LOCUS1129</name>
</gene>
<reference evidence="1" key="1">
    <citation type="submission" date="2021-01" db="EMBL/GenBank/DDBJ databases">
        <authorList>
            <person name="Corre E."/>
            <person name="Pelletier E."/>
            <person name="Niang G."/>
            <person name="Scheremetjew M."/>
            <person name="Finn R."/>
            <person name="Kale V."/>
            <person name="Holt S."/>
            <person name="Cochrane G."/>
            <person name="Meng A."/>
            <person name="Brown T."/>
            <person name="Cohen L."/>
        </authorList>
    </citation>
    <scope>NUCLEOTIDE SEQUENCE</scope>
    <source>
        <strain evidence="1">CCMP3105</strain>
    </source>
</reference>
<dbReference type="AlphaFoldDB" id="A0A7S4PSR9"/>
<proteinExistence type="predicted"/>
<sequence length="268" mass="28487">MGGPGSSTAMEEDVREEMEVLRTRLAAAAEDALLALPSPSLLGSRLSAIAAPARPFVLEPRALFVAWSGVLTLAYAGWPPQATALKARVEESLGGCLAAEQQGSKWPKTTLGALRDGRTLDLGELERLFAVLDGFTEQIRGSGWRADAQELSLTFFKCTGHERLFDQQALPLSGGGLDESPPDEPARAHSEQVLAAASDLAAYLPDVQHAGGHEGKYRDLRPGASLVVFARPPAEWLEGLQAAVDEALPGAYAWLDPGSLHCTLRGLL</sequence>
<protein>
    <submittedName>
        <fullName evidence="1">Uncharacterized protein</fullName>
    </submittedName>
</protein>
<organism evidence="1">
    <name type="scientific">Alexandrium monilatum</name>
    <dbReference type="NCBI Taxonomy" id="311494"/>
    <lineage>
        <taxon>Eukaryota</taxon>
        <taxon>Sar</taxon>
        <taxon>Alveolata</taxon>
        <taxon>Dinophyceae</taxon>
        <taxon>Gonyaulacales</taxon>
        <taxon>Pyrocystaceae</taxon>
        <taxon>Alexandrium</taxon>
    </lineage>
</organism>
<dbReference type="EMBL" id="HBNR01001602">
    <property type="protein sequence ID" value="CAE4561510.1"/>
    <property type="molecule type" value="Transcribed_RNA"/>
</dbReference>